<protein>
    <recommendedName>
        <fullName evidence="2">SCP domain-containing protein</fullName>
    </recommendedName>
</protein>
<dbReference type="InterPro" id="IPR035940">
    <property type="entry name" value="CAP_sf"/>
</dbReference>
<evidence type="ECO:0000313" key="3">
    <source>
        <dbReference type="EMBL" id="GLI67474.1"/>
    </source>
</evidence>
<organism evidence="3 4">
    <name type="scientific">Volvox africanus</name>
    <dbReference type="NCBI Taxonomy" id="51714"/>
    <lineage>
        <taxon>Eukaryota</taxon>
        <taxon>Viridiplantae</taxon>
        <taxon>Chlorophyta</taxon>
        <taxon>core chlorophytes</taxon>
        <taxon>Chlorophyceae</taxon>
        <taxon>CS clade</taxon>
        <taxon>Chlamydomonadales</taxon>
        <taxon>Volvocaceae</taxon>
        <taxon>Volvox</taxon>
    </lineage>
</organism>
<feature type="compositionally biased region" description="Pro residues" evidence="1">
    <location>
        <begin position="273"/>
        <end position="343"/>
    </location>
</feature>
<feature type="compositionally biased region" description="Pro residues" evidence="1">
    <location>
        <begin position="494"/>
        <end position="507"/>
    </location>
</feature>
<dbReference type="InterPro" id="IPR018244">
    <property type="entry name" value="Allrgn_V5/Tpx1_CS"/>
</dbReference>
<feature type="compositionally biased region" description="Pro residues" evidence="1">
    <location>
        <begin position="400"/>
        <end position="435"/>
    </location>
</feature>
<feature type="compositionally biased region" description="Low complexity" evidence="1">
    <location>
        <begin position="344"/>
        <end position="354"/>
    </location>
</feature>
<dbReference type="SMART" id="SM00198">
    <property type="entry name" value="SCP"/>
    <property type="match status" value="1"/>
</dbReference>
<feature type="compositionally biased region" description="Pro residues" evidence="1">
    <location>
        <begin position="247"/>
        <end position="265"/>
    </location>
</feature>
<feature type="domain" description="SCP" evidence="2">
    <location>
        <begin position="524"/>
        <end position="678"/>
    </location>
</feature>
<keyword evidence="4" id="KW-1185">Reference proteome</keyword>
<dbReference type="PANTHER" id="PTHR10334">
    <property type="entry name" value="CYSTEINE-RICH SECRETORY PROTEIN-RELATED"/>
    <property type="match status" value="1"/>
</dbReference>
<reference evidence="3 4" key="1">
    <citation type="journal article" date="2023" name="IScience">
        <title>Expanded male sex-determining region conserved during the evolution of homothallism in the green alga Volvox.</title>
        <authorList>
            <person name="Yamamoto K."/>
            <person name="Matsuzaki R."/>
            <person name="Mahakham W."/>
            <person name="Heman W."/>
            <person name="Sekimoto H."/>
            <person name="Kawachi M."/>
            <person name="Minakuchi Y."/>
            <person name="Toyoda A."/>
            <person name="Nozaki H."/>
        </authorList>
    </citation>
    <scope>NUCLEOTIDE SEQUENCE [LARGE SCALE GENOMIC DNA]</scope>
    <source>
        <strain evidence="3 4">NIES-4468</strain>
    </source>
</reference>
<feature type="compositionally biased region" description="Pro residues" evidence="1">
    <location>
        <begin position="450"/>
        <end position="469"/>
    </location>
</feature>
<feature type="region of interest" description="Disordered" evidence="1">
    <location>
        <begin position="112"/>
        <end position="523"/>
    </location>
</feature>
<feature type="compositionally biased region" description="Pro residues" evidence="1">
    <location>
        <begin position="116"/>
        <end position="126"/>
    </location>
</feature>
<dbReference type="Pfam" id="PF00188">
    <property type="entry name" value="CAP"/>
    <property type="match status" value="1"/>
</dbReference>
<feature type="compositionally biased region" description="Pro residues" evidence="1">
    <location>
        <begin position="161"/>
        <end position="191"/>
    </location>
</feature>
<evidence type="ECO:0000259" key="2">
    <source>
        <dbReference type="SMART" id="SM00198"/>
    </source>
</evidence>
<dbReference type="PROSITE" id="PS01009">
    <property type="entry name" value="CRISP_1"/>
    <property type="match status" value="1"/>
</dbReference>
<accession>A0ABQ5SDG2</accession>
<dbReference type="InterPro" id="IPR014044">
    <property type="entry name" value="CAP_dom"/>
</dbReference>
<dbReference type="Gene3D" id="3.40.33.10">
    <property type="entry name" value="CAP"/>
    <property type="match status" value="1"/>
</dbReference>
<dbReference type="SUPFAM" id="SSF55797">
    <property type="entry name" value="PR-1-like"/>
    <property type="match status" value="1"/>
</dbReference>
<feature type="compositionally biased region" description="Pro residues" evidence="1">
    <location>
        <begin position="355"/>
        <end position="386"/>
    </location>
</feature>
<dbReference type="PRINTS" id="PR01217">
    <property type="entry name" value="PRICHEXTENSN"/>
</dbReference>
<name>A0ABQ5SDG2_9CHLO</name>
<dbReference type="EMBL" id="BSDZ01000078">
    <property type="protein sequence ID" value="GLI67474.1"/>
    <property type="molecule type" value="Genomic_DNA"/>
</dbReference>
<dbReference type="InterPro" id="IPR001283">
    <property type="entry name" value="CRISP-related"/>
</dbReference>
<dbReference type="CDD" id="cd05382">
    <property type="entry name" value="CAP_GAPR1-like"/>
    <property type="match status" value="1"/>
</dbReference>
<feature type="non-terminal residue" evidence="3">
    <location>
        <position position="1"/>
    </location>
</feature>
<feature type="compositionally biased region" description="Pro residues" evidence="1">
    <location>
        <begin position="212"/>
        <end position="238"/>
    </location>
</feature>
<dbReference type="InterPro" id="IPR034113">
    <property type="entry name" value="SCP_GAPR1-like"/>
</dbReference>
<proteinExistence type="predicted"/>
<feature type="compositionally biased region" description="Low complexity" evidence="1">
    <location>
        <begin position="387"/>
        <end position="398"/>
    </location>
</feature>
<evidence type="ECO:0000313" key="4">
    <source>
        <dbReference type="Proteomes" id="UP001165090"/>
    </source>
</evidence>
<sequence>CYSQDMTPQLCDMAHRAATAIMSVTARVVPLIACLLLSRLAQRQGPQPFDAAGQAWRVKSILLSTITITVTKPAITLAMPSVRYRPPSPRTPASAKPRGGILLPLLRPIPFRFSSPRPPQPKPPSPHTATPPSAQPPRVLNTPPVGQLLRNKLPPSSQRPLRPPWSPSPPQPARIPRLPPVPRRPPSPYLSPPLRSSTPFWPRSTPLWTPSPRWPPPPQPWPPPPPPPPPPTPSPRHPPPPRRRPPPPRPPLQRRPPPPLSPPMLHPQISLRPPYPRSPPTPPPTSIPPPRRPPQQPQPIPRRPPPPQPLPPPPQKLPPKAQPLPRVPSPAPPQPLLQPPSPRSLPSLPRLQPAPRMPPRPRLAPSPLPRPPPMVQPSPRPGPAPPLQLSQPPLQVLQGKPPPALQLRPSPPSPPSPPQPSLHPTLRPPTQPLPPSQVLVSPTSPRPLRSFPPRPSSSRAEPPPPPPQPQELSAQSYPEQMATDAKTSPLSELPAPPSPLPAFPPPASREDLSPDARQAGGSCSDAATALNATNSYRTRHEVPALAWDPALSAGSEAFAWELISRGGCQTGHSSDFTYGENVYAEKQYPRQNEDTCRKAVDDWYNEVWSFNFNTRRMFTDNAGKGMGHFTQLVWRSTTSVGCGTALADYPVVFPSGIIRPGSCKVVVCRYLPPGNIPMDDAFAANVFPPKPLGSPPWRH</sequence>
<evidence type="ECO:0000256" key="1">
    <source>
        <dbReference type="SAM" id="MobiDB-lite"/>
    </source>
</evidence>
<feature type="compositionally biased region" description="Low complexity" evidence="1">
    <location>
        <begin position="192"/>
        <end position="211"/>
    </location>
</feature>
<dbReference type="Proteomes" id="UP001165090">
    <property type="component" value="Unassembled WGS sequence"/>
</dbReference>
<gene>
    <name evidence="3" type="ORF">VaNZ11_011691</name>
</gene>
<comment type="caution">
    <text evidence="3">The sequence shown here is derived from an EMBL/GenBank/DDBJ whole genome shotgun (WGS) entry which is preliminary data.</text>
</comment>
<dbReference type="PROSITE" id="PS01010">
    <property type="entry name" value="CRISP_2"/>
    <property type="match status" value="1"/>
</dbReference>